<proteinExistence type="predicted"/>
<name>A0ACC6P503_9BURK</name>
<accession>A0ACC6P503</accession>
<organism evidence="1 2">
    <name type="scientific">Amphibiibacter pelophylacis</name>
    <dbReference type="NCBI Taxonomy" id="1799477"/>
    <lineage>
        <taxon>Bacteria</taxon>
        <taxon>Pseudomonadati</taxon>
        <taxon>Pseudomonadota</taxon>
        <taxon>Betaproteobacteria</taxon>
        <taxon>Burkholderiales</taxon>
        <taxon>Sphaerotilaceae</taxon>
        <taxon>Amphibiibacter</taxon>
    </lineage>
</organism>
<evidence type="ECO:0000313" key="2">
    <source>
        <dbReference type="Proteomes" id="UP001364695"/>
    </source>
</evidence>
<reference evidence="1" key="1">
    <citation type="submission" date="2023-10" db="EMBL/GenBank/DDBJ databases">
        <title>Amphibacter perezi, gen. nov., sp. nov. a novel taxa of the family Comamonadaceae, class Betaproteobacteria isolated from the skin microbiota of Pelophylax perezi from different populations.</title>
        <authorList>
            <person name="Costa S."/>
            <person name="Proenca D.N."/>
            <person name="Lopes I."/>
            <person name="Morais P.V."/>
        </authorList>
    </citation>
    <scope>NUCLEOTIDE SEQUENCE</scope>
    <source>
        <strain evidence="1">SL12-8</strain>
    </source>
</reference>
<evidence type="ECO:0000313" key="1">
    <source>
        <dbReference type="EMBL" id="MEJ7139257.1"/>
    </source>
</evidence>
<keyword evidence="2" id="KW-1185">Reference proteome</keyword>
<sequence length="453" mass="47742">MTGPRGRRLAIVGGGPAGLMAAQQALAAGLEVDLFEAKATVGRKFLLAGRGGLNLTHSEARPAFDARYSAGEDAHAPVSAVSRWLDALGPQAVQDWAQALGVATFVGSSGRVFPVEMKAAPLLRAWLAALRRAGLRLHPRHRWLGAQRDPAGSDGAWSLRLATPAGEVEHRADALLLALGGGSWPQLGSDGAWWPTLQAMGATLRPLSPSNCGLDVDTGQPSGPGWSAHLAQRHAGAALKSIALALPEAQDGPGRFWRGEAVITATGLEGPLVYRLGPQWRRRCAQPGRIGPDLWMDLLPDWSPDRVRQALSRGRGSKSWSSHLQSTLPLTAPKVALLFEILGRDLGRDEGRDGGQEGSAEAIARLGARIKALPLRVAGPRPLAEAISTEGGVALESLDEALMWPAQPGLFLAGEMLDWDAPTGGYLLTACLASGWVAGEGAARWLADRPVRA</sequence>
<dbReference type="EMBL" id="JAWDIE010000022">
    <property type="protein sequence ID" value="MEJ7139257.1"/>
    <property type="molecule type" value="Genomic_DNA"/>
</dbReference>
<comment type="caution">
    <text evidence="1">The sequence shown here is derived from an EMBL/GenBank/DDBJ whole genome shotgun (WGS) entry which is preliminary data.</text>
</comment>
<protein>
    <submittedName>
        <fullName evidence="1">TIGR03862 family flavoprotein</fullName>
    </submittedName>
</protein>
<gene>
    <name evidence="1" type="ORF">RV045_12595</name>
</gene>
<dbReference type="Proteomes" id="UP001364695">
    <property type="component" value="Unassembled WGS sequence"/>
</dbReference>